<gene>
    <name evidence="4" type="ORF">FD37_GL000818</name>
</gene>
<reference evidence="4 5" key="1">
    <citation type="journal article" date="2015" name="Genome Announc.">
        <title>Expanding the biotechnology potential of lactobacilli through comparative genomics of 213 strains and associated genera.</title>
        <authorList>
            <person name="Sun Z."/>
            <person name="Harris H.M."/>
            <person name="McCann A."/>
            <person name="Guo C."/>
            <person name="Argimon S."/>
            <person name="Zhang W."/>
            <person name="Yang X."/>
            <person name="Jeffery I.B."/>
            <person name="Cooney J.C."/>
            <person name="Kagawa T.F."/>
            <person name="Liu W."/>
            <person name="Song Y."/>
            <person name="Salvetti E."/>
            <person name="Wrobel A."/>
            <person name="Rasinkangas P."/>
            <person name="Parkhill J."/>
            <person name="Rea M.C."/>
            <person name="O'Sullivan O."/>
            <person name="Ritari J."/>
            <person name="Douillard F.P."/>
            <person name="Paul Ross R."/>
            <person name="Yang R."/>
            <person name="Briner A.E."/>
            <person name="Felis G.E."/>
            <person name="de Vos W.M."/>
            <person name="Barrangou R."/>
            <person name="Klaenhammer T.R."/>
            <person name="Caufield P.W."/>
            <person name="Cui Y."/>
            <person name="Zhang H."/>
            <person name="O'Toole P.W."/>
        </authorList>
    </citation>
    <scope>NUCLEOTIDE SEQUENCE [LARGE SCALE GENOMIC DNA]</scope>
    <source>
        <strain evidence="4 5">DSM 15429</strain>
    </source>
</reference>
<organism evidence="4 5">
    <name type="scientific">Levilactobacillus spicheri DSM 15429</name>
    <dbReference type="NCBI Taxonomy" id="1423805"/>
    <lineage>
        <taxon>Bacteria</taxon>
        <taxon>Bacillati</taxon>
        <taxon>Bacillota</taxon>
        <taxon>Bacilli</taxon>
        <taxon>Lactobacillales</taxon>
        <taxon>Lactobacillaceae</taxon>
        <taxon>Levilactobacillus</taxon>
    </lineage>
</organism>
<dbReference type="GO" id="GO:0003700">
    <property type="term" value="F:DNA-binding transcription factor activity"/>
    <property type="evidence" value="ECO:0007669"/>
    <property type="project" value="TreeGrafter"/>
</dbReference>
<dbReference type="InterPro" id="IPR001647">
    <property type="entry name" value="HTH_TetR"/>
</dbReference>
<dbReference type="RefSeq" id="WP_056963362.1">
    <property type="nucleotide sequence ID" value="NZ_AZFC01000012.1"/>
</dbReference>
<comment type="caution">
    <text evidence="4">The sequence shown here is derived from an EMBL/GenBank/DDBJ whole genome shotgun (WGS) entry which is preliminary data.</text>
</comment>
<evidence type="ECO:0000256" key="2">
    <source>
        <dbReference type="PROSITE-ProRule" id="PRU00335"/>
    </source>
</evidence>
<dbReference type="Gene3D" id="1.10.357.10">
    <property type="entry name" value="Tetracycline Repressor, domain 2"/>
    <property type="match status" value="1"/>
</dbReference>
<dbReference type="PANTHER" id="PTHR30055">
    <property type="entry name" value="HTH-TYPE TRANSCRIPTIONAL REGULATOR RUTR"/>
    <property type="match status" value="1"/>
</dbReference>
<dbReference type="GO" id="GO:0000976">
    <property type="term" value="F:transcription cis-regulatory region binding"/>
    <property type="evidence" value="ECO:0007669"/>
    <property type="project" value="TreeGrafter"/>
</dbReference>
<dbReference type="Pfam" id="PF00440">
    <property type="entry name" value="TetR_N"/>
    <property type="match status" value="1"/>
</dbReference>
<accession>A0A0R1QXD0</accession>
<protein>
    <submittedName>
        <fullName evidence="4">Transcriptional regulator</fullName>
    </submittedName>
</protein>
<keyword evidence="1 2" id="KW-0238">DNA-binding</keyword>
<dbReference type="PANTHER" id="PTHR30055:SF220">
    <property type="entry name" value="TETR-FAMILY REGULATORY PROTEIN"/>
    <property type="match status" value="1"/>
</dbReference>
<feature type="domain" description="HTH tetR-type" evidence="3">
    <location>
        <begin position="8"/>
        <end position="68"/>
    </location>
</feature>
<dbReference type="AlphaFoldDB" id="A0A0R1QXD0"/>
<dbReference type="PATRIC" id="fig|1423805.4.peg.837"/>
<evidence type="ECO:0000256" key="1">
    <source>
        <dbReference type="ARBA" id="ARBA00023125"/>
    </source>
</evidence>
<sequence>MTKPYHRENLAAAIRQRARQVLEQQGAADLSLRQLAKFLDVTPAAIYRHYPDKASLLATLRTEILAEVTAALHQGVLESPDAQAMVTRMVTNLLAYAQAHPQAIAFALTGDWPVPQSLQTVLALLLTQDHANGDPQAAGQAVWTFLLGVLCRPQAQLTVDWVVSQIKKLLNLSSYNGQHKNLNLF</sequence>
<dbReference type="SUPFAM" id="SSF46689">
    <property type="entry name" value="Homeodomain-like"/>
    <property type="match status" value="1"/>
</dbReference>
<feature type="DNA-binding region" description="H-T-H motif" evidence="2">
    <location>
        <begin position="31"/>
        <end position="50"/>
    </location>
</feature>
<dbReference type="InterPro" id="IPR050109">
    <property type="entry name" value="HTH-type_TetR-like_transc_reg"/>
</dbReference>
<evidence type="ECO:0000313" key="4">
    <source>
        <dbReference type="EMBL" id="KRL49222.1"/>
    </source>
</evidence>
<dbReference type="Proteomes" id="UP000051835">
    <property type="component" value="Unassembled WGS sequence"/>
</dbReference>
<proteinExistence type="predicted"/>
<evidence type="ECO:0000313" key="5">
    <source>
        <dbReference type="Proteomes" id="UP000051835"/>
    </source>
</evidence>
<evidence type="ECO:0000259" key="3">
    <source>
        <dbReference type="PROSITE" id="PS50977"/>
    </source>
</evidence>
<dbReference type="InterPro" id="IPR009057">
    <property type="entry name" value="Homeodomain-like_sf"/>
</dbReference>
<name>A0A0R1QXD0_9LACO</name>
<dbReference type="PROSITE" id="PS50977">
    <property type="entry name" value="HTH_TETR_2"/>
    <property type="match status" value="1"/>
</dbReference>
<dbReference type="EMBL" id="AZFC01000012">
    <property type="protein sequence ID" value="KRL49222.1"/>
    <property type="molecule type" value="Genomic_DNA"/>
</dbReference>